<evidence type="ECO:0000256" key="12">
    <source>
        <dbReference type="ARBA" id="ARBA00023136"/>
    </source>
</evidence>
<evidence type="ECO:0000256" key="4">
    <source>
        <dbReference type="ARBA" id="ARBA00022448"/>
    </source>
</evidence>
<evidence type="ECO:0000259" key="15">
    <source>
        <dbReference type="PROSITE" id="PS51847"/>
    </source>
</evidence>
<evidence type="ECO:0000256" key="7">
    <source>
        <dbReference type="ARBA" id="ARBA00022737"/>
    </source>
</evidence>
<comment type="caution">
    <text evidence="16">The sequence shown here is derived from an EMBL/GenBank/DDBJ whole genome shotgun (WGS) entry which is preliminary data.</text>
</comment>
<dbReference type="InterPro" id="IPR039010">
    <property type="entry name" value="Synaptotagmin_SMP"/>
</dbReference>
<keyword evidence="8" id="KW-0106">Calcium</keyword>
<dbReference type="FunFam" id="2.60.40.150:FF:000102">
    <property type="entry name" value="Synaptotagmin-2 isoform A"/>
    <property type="match status" value="1"/>
</dbReference>
<evidence type="ECO:0000256" key="3">
    <source>
        <dbReference type="ARBA" id="ARBA00006996"/>
    </source>
</evidence>
<dbReference type="FunFam" id="2.60.40.150:FF:000066">
    <property type="entry name" value="Extended synaptotagmin-2"/>
    <property type="match status" value="1"/>
</dbReference>
<dbReference type="SUPFAM" id="SSF49562">
    <property type="entry name" value="C2 domain (Calcium/lipid-binding domain, CaLB)"/>
    <property type="match status" value="2"/>
</dbReference>
<evidence type="ECO:0000313" key="17">
    <source>
        <dbReference type="Proteomes" id="UP000237105"/>
    </source>
</evidence>
<keyword evidence="9 13" id="KW-1133">Transmembrane helix</keyword>
<dbReference type="GO" id="GO:0008289">
    <property type="term" value="F:lipid binding"/>
    <property type="evidence" value="ECO:0007669"/>
    <property type="project" value="UniProtKB-KW"/>
</dbReference>
<dbReference type="GO" id="GO:0046872">
    <property type="term" value="F:metal ion binding"/>
    <property type="evidence" value="ECO:0007669"/>
    <property type="project" value="UniProtKB-KW"/>
</dbReference>
<keyword evidence="6" id="KW-0479">Metal-binding</keyword>
<dbReference type="Pfam" id="PF17047">
    <property type="entry name" value="SMP_LBD"/>
    <property type="match status" value="1"/>
</dbReference>
<evidence type="ECO:0000313" key="16">
    <source>
        <dbReference type="EMBL" id="PON73402.1"/>
    </source>
</evidence>
<keyword evidence="17" id="KW-1185">Reference proteome</keyword>
<keyword evidence="4" id="KW-0813">Transport</keyword>
<keyword evidence="5 13" id="KW-0812">Transmembrane</keyword>
<dbReference type="PROSITE" id="PS51847">
    <property type="entry name" value="SMP"/>
    <property type="match status" value="1"/>
</dbReference>
<organism evidence="16 17">
    <name type="scientific">Parasponia andersonii</name>
    <name type="common">Sponia andersonii</name>
    <dbReference type="NCBI Taxonomy" id="3476"/>
    <lineage>
        <taxon>Eukaryota</taxon>
        <taxon>Viridiplantae</taxon>
        <taxon>Streptophyta</taxon>
        <taxon>Embryophyta</taxon>
        <taxon>Tracheophyta</taxon>
        <taxon>Spermatophyta</taxon>
        <taxon>Magnoliopsida</taxon>
        <taxon>eudicotyledons</taxon>
        <taxon>Gunneridae</taxon>
        <taxon>Pentapetalae</taxon>
        <taxon>rosids</taxon>
        <taxon>fabids</taxon>
        <taxon>Rosales</taxon>
        <taxon>Cannabaceae</taxon>
        <taxon>Parasponia</taxon>
    </lineage>
</organism>
<proteinExistence type="inferred from homology"/>
<evidence type="ECO:0000256" key="5">
    <source>
        <dbReference type="ARBA" id="ARBA00022692"/>
    </source>
</evidence>
<dbReference type="PROSITE" id="PS50004">
    <property type="entry name" value="C2"/>
    <property type="match status" value="2"/>
</dbReference>
<evidence type="ECO:0000256" key="2">
    <source>
        <dbReference type="ARBA" id="ARBA00004167"/>
    </source>
</evidence>
<dbReference type="AlphaFoldDB" id="A0A2P5DJC0"/>
<dbReference type="Pfam" id="PF00168">
    <property type="entry name" value="C2"/>
    <property type="match status" value="2"/>
</dbReference>
<feature type="domain" description="C2" evidence="14">
    <location>
        <begin position="399"/>
        <end position="519"/>
    </location>
</feature>
<dbReference type="Gene3D" id="2.60.40.150">
    <property type="entry name" value="C2 domain"/>
    <property type="match status" value="2"/>
</dbReference>
<keyword evidence="7" id="KW-0677">Repeat</keyword>
<accession>A0A2P5DJC0</accession>
<evidence type="ECO:0000256" key="1">
    <source>
        <dbReference type="ARBA" id="ARBA00001913"/>
    </source>
</evidence>
<dbReference type="CDD" id="cd00030">
    <property type="entry name" value="C2"/>
    <property type="match status" value="1"/>
</dbReference>
<dbReference type="GO" id="GO:0005783">
    <property type="term" value="C:endoplasmic reticulum"/>
    <property type="evidence" value="ECO:0007669"/>
    <property type="project" value="TreeGrafter"/>
</dbReference>
<dbReference type="InterPro" id="IPR045050">
    <property type="entry name" value="Synaptotagmin_plant"/>
</dbReference>
<feature type="transmembrane region" description="Helical" evidence="13">
    <location>
        <begin position="6"/>
        <end position="28"/>
    </location>
</feature>
<dbReference type="PANTHER" id="PTHR10774">
    <property type="entry name" value="EXTENDED SYNAPTOTAGMIN-RELATED"/>
    <property type="match status" value="1"/>
</dbReference>
<evidence type="ECO:0000256" key="11">
    <source>
        <dbReference type="ARBA" id="ARBA00023121"/>
    </source>
</evidence>
<evidence type="ECO:0000259" key="14">
    <source>
        <dbReference type="PROSITE" id="PS50004"/>
    </source>
</evidence>
<dbReference type="GO" id="GO:0006869">
    <property type="term" value="P:lipid transport"/>
    <property type="evidence" value="ECO:0007669"/>
    <property type="project" value="UniProtKB-KW"/>
</dbReference>
<dbReference type="OrthoDB" id="67700at2759"/>
<keyword evidence="11" id="KW-0446">Lipid-binding</keyword>
<dbReference type="InterPro" id="IPR035892">
    <property type="entry name" value="C2_domain_sf"/>
</dbReference>
<evidence type="ECO:0000256" key="10">
    <source>
        <dbReference type="ARBA" id="ARBA00023055"/>
    </source>
</evidence>
<keyword evidence="12 13" id="KW-0472">Membrane</keyword>
<comment type="subcellular location">
    <subcellularLocation>
        <location evidence="2">Membrane</location>
        <topology evidence="2">Single-pass membrane protein</topology>
    </subcellularLocation>
</comment>
<protein>
    <submittedName>
        <fullName evidence="16">C2 domain containing protein</fullName>
    </submittedName>
</protein>
<dbReference type="SMART" id="SM00239">
    <property type="entry name" value="C2"/>
    <property type="match status" value="2"/>
</dbReference>
<dbReference type="InterPro" id="IPR000008">
    <property type="entry name" value="C2_dom"/>
</dbReference>
<keyword evidence="10" id="KW-0445">Lipid transport</keyword>
<feature type="domain" description="C2" evidence="14">
    <location>
        <begin position="240"/>
        <end position="362"/>
    </location>
</feature>
<evidence type="ECO:0000256" key="13">
    <source>
        <dbReference type="SAM" id="Phobius"/>
    </source>
</evidence>
<evidence type="ECO:0000256" key="8">
    <source>
        <dbReference type="ARBA" id="ARBA00022837"/>
    </source>
</evidence>
<comment type="similarity">
    <text evidence="3">Belongs to the synaptotagmin family.</text>
</comment>
<name>A0A2P5DJC0_PARAD</name>
<dbReference type="EMBL" id="JXTB01000034">
    <property type="protein sequence ID" value="PON73402.1"/>
    <property type="molecule type" value="Genomic_DNA"/>
</dbReference>
<gene>
    <name evidence="16" type="ORF">PanWU01x14_059060</name>
</gene>
<dbReference type="Proteomes" id="UP000237105">
    <property type="component" value="Unassembled WGS sequence"/>
</dbReference>
<evidence type="ECO:0000256" key="9">
    <source>
        <dbReference type="ARBA" id="ARBA00022989"/>
    </source>
</evidence>
<dbReference type="GO" id="GO:0016020">
    <property type="term" value="C:membrane"/>
    <property type="evidence" value="ECO:0007669"/>
    <property type="project" value="UniProtKB-SubCell"/>
</dbReference>
<dbReference type="PRINTS" id="PR00360">
    <property type="entry name" value="C2DOMAIN"/>
</dbReference>
<evidence type="ECO:0000256" key="6">
    <source>
        <dbReference type="ARBA" id="ARBA00022723"/>
    </source>
</evidence>
<dbReference type="STRING" id="3476.A0A2P5DJC0"/>
<dbReference type="InterPro" id="IPR031468">
    <property type="entry name" value="SMP_LBD"/>
</dbReference>
<feature type="domain" description="SMP-LTD" evidence="15">
    <location>
        <begin position="67"/>
        <end position="249"/>
    </location>
</feature>
<reference evidence="17" key="1">
    <citation type="submission" date="2016-06" db="EMBL/GenBank/DDBJ databases">
        <title>Parallel loss of symbiosis genes in relatives of nitrogen-fixing non-legume Parasponia.</title>
        <authorList>
            <person name="Van Velzen R."/>
            <person name="Holmer R."/>
            <person name="Bu F."/>
            <person name="Rutten L."/>
            <person name="Van Zeijl A."/>
            <person name="Liu W."/>
            <person name="Santuari L."/>
            <person name="Cao Q."/>
            <person name="Sharma T."/>
            <person name="Shen D."/>
            <person name="Roswanjaya Y."/>
            <person name="Wardhani T."/>
            <person name="Kalhor M.S."/>
            <person name="Jansen J."/>
            <person name="Van den Hoogen J."/>
            <person name="Gungor B."/>
            <person name="Hartog M."/>
            <person name="Hontelez J."/>
            <person name="Verver J."/>
            <person name="Yang W.-C."/>
            <person name="Schijlen E."/>
            <person name="Repin R."/>
            <person name="Schilthuizen M."/>
            <person name="Schranz E."/>
            <person name="Heidstra R."/>
            <person name="Miyata K."/>
            <person name="Fedorova E."/>
            <person name="Kohlen W."/>
            <person name="Bisseling T."/>
            <person name="Smit S."/>
            <person name="Geurts R."/>
        </authorList>
    </citation>
    <scope>NUCLEOTIDE SEQUENCE [LARGE SCALE GENOMIC DNA]</scope>
    <source>
        <strain evidence="17">cv. WU1-14</strain>
    </source>
</reference>
<comment type="cofactor">
    <cofactor evidence="1">
        <name>Ca(2+)</name>
        <dbReference type="ChEBI" id="CHEBI:29108"/>
    </cofactor>
</comment>
<sequence length="540" mass="61335">MGILSIITGICGFGVGTSIGLVIGYYMFIYFQPTDVKDPIIRPLVEQDTKTLQGLLPEIPLWVKMPDYDRVDWLNRFIEIMWPYMDKAICKTAKTIAKPIIAEQIPKYKIESVDFEALTLGSLPPTFQGMKVYETDDKELIMEPALRWAGNPNIIVAVKAFGLRATVQVVDLQVFAHPRITLKPLVPTFPCFAKILVSLMEKPHVDFGLKLLGADAMSIPGLYMFVKEIIKDQVANMYLWPKSLEVQIMDPAKAAKKPVGILSVKVLRAMNLRKKDLLGASDPYVKLKLTEDKLPAKKTTVKHKNLNPEWNEEFNMVVKDPQSQALEIMVYDWEQIGKHDRMGLNVVPLKELTPDEAKVLTLELLKNMDPNDAQNEKSRGQIVVELIYNPFKEDEIPDDVEDSSMVQKAPEGTPAGGGLLVIVVHEAEDVEGKYHTNPYVRLLFRGEEKRTKHVKKNRDPRWDEDFSFMLDEPPTNDRLRVEVLSASSRMGLLHPKETLGYVDIKLADVVSNRRINEKYNLIDSKNGKIQIELQWRTSQG</sequence>
<dbReference type="PANTHER" id="PTHR10774:SF188">
    <property type="entry name" value="SYNAPTOTAGMIN-2"/>
    <property type="match status" value="1"/>
</dbReference>
<dbReference type="CDD" id="cd21677">
    <property type="entry name" value="SMP_SYT"/>
    <property type="match status" value="1"/>
</dbReference>